<feature type="compositionally biased region" description="Low complexity" evidence="1">
    <location>
        <begin position="232"/>
        <end position="245"/>
    </location>
</feature>
<keyword evidence="4" id="KW-1185">Reference proteome</keyword>
<dbReference type="InterPro" id="IPR025419">
    <property type="entry name" value="DUF4142"/>
</dbReference>
<dbReference type="KEGG" id="ccro:CMC5_063760"/>
<feature type="domain" description="DUF4142" evidence="2">
    <location>
        <begin position="58"/>
        <end position="198"/>
    </location>
</feature>
<accession>A0A0K1ENI4</accession>
<reference evidence="3 4" key="1">
    <citation type="submission" date="2015-07" db="EMBL/GenBank/DDBJ databases">
        <title>Genome analysis of myxobacterium Chondromyces crocatus Cm c5 reveals a high potential for natural compound synthesis and the genetic basis for the loss of fruiting body formation.</title>
        <authorList>
            <person name="Zaburannyi N."/>
            <person name="Bunk B."/>
            <person name="Maier J."/>
            <person name="Overmann J."/>
            <person name="Mueller R."/>
        </authorList>
    </citation>
    <scope>NUCLEOTIDE SEQUENCE [LARGE SCALE GENOMIC DNA]</scope>
    <source>
        <strain evidence="3 4">Cm c5</strain>
    </source>
</reference>
<feature type="compositionally biased region" description="Basic and acidic residues" evidence="1">
    <location>
        <begin position="261"/>
        <end position="279"/>
    </location>
</feature>
<dbReference type="STRING" id="52.CMC5_063760"/>
<proteinExistence type="predicted"/>
<evidence type="ECO:0000313" key="4">
    <source>
        <dbReference type="Proteomes" id="UP000067626"/>
    </source>
</evidence>
<dbReference type="EMBL" id="CP012159">
    <property type="protein sequence ID" value="AKT42153.1"/>
    <property type="molecule type" value="Genomic_DNA"/>
</dbReference>
<dbReference type="Pfam" id="PF13628">
    <property type="entry name" value="DUF4142"/>
    <property type="match status" value="1"/>
</dbReference>
<dbReference type="RefSeq" id="WP_169796715.1">
    <property type="nucleotide sequence ID" value="NZ_CP012159.1"/>
</dbReference>
<dbReference type="Gene3D" id="1.20.1260.10">
    <property type="match status" value="1"/>
</dbReference>
<dbReference type="Proteomes" id="UP000067626">
    <property type="component" value="Chromosome"/>
</dbReference>
<dbReference type="PANTHER" id="PTHR38593:SF1">
    <property type="entry name" value="BLR2558 PROTEIN"/>
    <property type="match status" value="1"/>
</dbReference>
<evidence type="ECO:0000259" key="2">
    <source>
        <dbReference type="Pfam" id="PF13628"/>
    </source>
</evidence>
<dbReference type="PANTHER" id="PTHR38593">
    <property type="entry name" value="BLR2558 PROTEIN"/>
    <property type="match status" value="1"/>
</dbReference>
<protein>
    <recommendedName>
        <fullName evidence="2">DUF4142 domain-containing protein</fullName>
    </recommendedName>
</protein>
<organism evidence="3 4">
    <name type="scientific">Chondromyces crocatus</name>
    <dbReference type="NCBI Taxonomy" id="52"/>
    <lineage>
        <taxon>Bacteria</taxon>
        <taxon>Pseudomonadati</taxon>
        <taxon>Myxococcota</taxon>
        <taxon>Polyangia</taxon>
        <taxon>Polyangiales</taxon>
        <taxon>Polyangiaceae</taxon>
        <taxon>Chondromyces</taxon>
    </lineage>
</organism>
<dbReference type="AlphaFoldDB" id="A0A0K1ENI4"/>
<gene>
    <name evidence="3" type="ORF">CMC5_063760</name>
</gene>
<evidence type="ECO:0000256" key="1">
    <source>
        <dbReference type="SAM" id="MobiDB-lite"/>
    </source>
</evidence>
<sequence length="279" mass="29148">MRRVWMLAALALMAGCDPGNRGDVVAAERPSAVAPGQGQKGGVMVDGATMDSEPLATARLLAATQALAQTEVEKAKLALEKGTTEEVRKFAQALIDDHKRQLDKIGELAKDKKLDVQGMSLSDAQVRAQTEAGKQTLSMLQGMEGVSFDAAFMASQPTDHILLEHIGEQGQRVSRDPDLDYFFSDVMARAQAHRESAIRITPEACGGAPPGLPGQVTTTIPGAHGGTPGQVPGAAKPDPAARAAQPGGGSMQTGPRQGARGGEDGARPVTRDDARKTEP</sequence>
<name>A0A0K1ENI4_CHOCO</name>
<evidence type="ECO:0000313" key="3">
    <source>
        <dbReference type="EMBL" id="AKT42153.1"/>
    </source>
</evidence>
<feature type="region of interest" description="Disordered" evidence="1">
    <location>
        <begin position="201"/>
        <end position="279"/>
    </location>
</feature>
<dbReference type="InterPro" id="IPR012347">
    <property type="entry name" value="Ferritin-like"/>
</dbReference>
<dbReference type="PROSITE" id="PS51257">
    <property type="entry name" value="PROKAR_LIPOPROTEIN"/>
    <property type="match status" value="1"/>
</dbReference>